<evidence type="ECO:0000256" key="1">
    <source>
        <dbReference type="SAM" id="MobiDB-lite"/>
    </source>
</evidence>
<dbReference type="EMBL" id="HBGV01020372">
    <property type="protein sequence ID" value="CAD9520923.1"/>
    <property type="molecule type" value="Transcribed_RNA"/>
</dbReference>
<protein>
    <submittedName>
        <fullName evidence="2">Uncharacterized protein</fullName>
    </submittedName>
</protein>
<gene>
    <name evidence="2" type="ORF">HTAM1171_LOCUS12714</name>
</gene>
<feature type="region of interest" description="Disordered" evidence="1">
    <location>
        <begin position="86"/>
        <end position="154"/>
    </location>
</feature>
<organism evidence="2">
    <name type="scientific">Helicotheca tamesis</name>
    <dbReference type="NCBI Taxonomy" id="374047"/>
    <lineage>
        <taxon>Eukaryota</taxon>
        <taxon>Sar</taxon>
        <taxon>Stramenopiles</taxon>
        <taxon>Ochrophyta</taxon>
        <taxon>Bacillariophyta</taxon>
        <taxon>Mediophyceae</taxon>
        <taxon>Lithodesmiophycidae</taxon>
        <taxon>Lithodesmiales</taxon>
        <taxon>Lithodesmiaceae</taxon>
        <taxon>Helicotheca</taxon>
    </lineage>
</organism>
<sequence length="191" mass="21245">MSPQPRLRRSQRGKRPTYKVGDVVEVVRVDGIVTGRLLKKTDEADASNSARWLVALEDKSEEEGIIEKSLGRVLDETELAQRRVLEEMESESGKSSGGSNSGKQRVNKAKPTITKRAVRNGRVNTRSSGNKAVGTLLGSEPKLRSGKRFGPSQSEKIIKRKNEEVVKVKMLTGTLYLYRGDHPRAEFVRTV</sequence>
<reference evidence="2" key="1">
    <citation type="submission" date="2021-01" db="EMBL/GenBank/DDBJ databases">
        <authorList>
            <person name="Corre E."/>
            <person name="Pelletier E."/>
            <person name="Niang G."/>
            <person name="Scheremetjew M."/>
            <person name="Finn R."/>
            <person name="Kale V."/>
            <person name="Holt S."/>
            <person name="Cochrane G."/>
            <person name="Meng A."/>
            <person name="Brown T."/>
            <person name="Cohen L."/>
        </authorList>
    </citation>
    <scope>NUCLEOTIDE SEQUENCE</scope>
    <source>
        <strain evidence="2">CCMP826</strain>
    </source>
</reference>
<evidence type="ECO:0000313" key="2">
    <source>
        <dbReference type="EMBL" id="CAD9520923.1"/>
    </source>
</evidence>
<name>A0A7S2N576_9STRA</name>
<proteinExistence type="predicted"/>
<accession>A0A7S2N576</accession>
<dbReference type="AlphaFoldDB" id="A0A7S2N576"/>